<organism evidence="1 2">
    <name type="scientific">Methylocapsa palsarum</name>
    <dbReference type="NCBI Taxonomy" id="1612308"/>
    <lineage>
        <taxon>Bacteria</taxon>
        <taxon>Pseudomonadati</taxon>
        <taxon>Pseudomonadota</taxon>
        <taxon>Alphaproteobacteria</taxon>
        <taxon>Hyphomicrobiales</taxon>
        <taxon>Beijerinckiaceae</taxon>
        <taxon>Methylocapsa</taxon>
    </lineage>
</organism>
<dbReference type="STRING" id="1612308.SAMN05444581_107202"/>
<gene>
    <name evidence="1" type="ORF">SAMN05444581_107202</name>
</gene>
<keyword evidence="2" id="KW-1185">Reference proteome</keyword>
<dbReference type="AlphaFoldDB" id="A0A1I3ZAB3"/>
<dbReference type="EMBL" id="FOSN01000007">
    <property type="protein sequence ID" value="SFK41098.1"/>
    <property type="molecule type" value="Genomic_DNA"/>
</dbReference>
<protein>
    <recommendedName>
        <fullName evidence="3">DUF3095 domain-containing protein</fullName>
    </recommendedName>
</protein>
<proteinExistence type="predicted"/>
<reference evidence="1 2" key="1">
    <citation type="submission" date="2016-10" db="EMBL/GenBank/DDBJ databases">
        <authorList>
            <person name="de Groot N.N."/>
        </authorList>
    </citation>
    <scope>NUCLEOTIDE SEQUENCE [LARGE SCALE GENOMIC DNA]</scope>
    <source>
        <strain evidence="1 2">NE2</strain>
    </source>
</reference>
<evidence type="ECO:0000313" key="2">
    <source>
        <dbReference type="Proteomes" id="UP000198755"/>
    </source>
</evidence>
<sequence length="418" mass="44913">MSPVRGSFIVIILWPDARARRITADKQKGMPLDASLHSGDAFFKDLPPFTTPDGTFSAAAHRRAPDDWRLAVTDVRNSTDAISNGLYKTVNFVAASSIAALKNLCAPAQLPFLFGGDGAVVMIPPSHVENARVVLARLRGLIGREFSLDLRVGLLSVREIRRAGAEALVGRYEPSPGNAFGVFLGGGVELLEAAVKSGGENALHAAASIPDALDDRGDLDLSGLSCRWEELRSRRGSMMSIIAAGEIGVFAEVYADVVKIAAAMGNPRPVRDETLAIRWPPKGYILEARARRKGAPLALAAARVLAETLAAWFFISRNIPIGSFDPLAYRELLIRNTDFSFFDNRLCFVLDCPADSITLIRAELSRRAEAGEIRFGAHVSESALMTCLVTSAATGSHVHFVDGGDGGYTRAAEILKRG</sequence>
<dbReference type="Pfam" id="PF11294">
    <property type="entry name" value="DUF3095"/>
    <property type="match status" value="1"/>
</dbReference>
<name>A0A1I3ZAB3_9HYPH</name>
<evidence type="ECO:0000313" key="1">
    <source>
        <dbReference type="EMBL" id="SFK41098.1"/>
    </source>
</evidence>
<dbReference type="OrthoDB" id="5342145at2"/>
<dbReference type="InterPro" id="IPR021445">
    <property type="entry name" value="DUF3095"/>
</dbReference>
<accession>A0A1I3ZAB3</accession>
<evidence type="ECO:0008006" key="3">
    <source>
        <dbReference type="Google" id="ProtNLM"/>
    </source>
</evidence>
<dbReference type="Proteomes" id="UP000198755">
    <property type="component" value="Unassembled WGS sequence"/>
</dbReference>